<feature type="chain" id="PRO_5020925229" evidence="6">
    <location>
        <begin position="23"/>
        <end position="279"/>
    </location>
</feature>
<evidence type="ECO:0000256" key="6">
    <source>
        <dbReference type="SAM" id="SignalP"/>
    </source>
</evidence>
<evidence type="ECO:0000256" key="4">
    <source>
        <dbReference type="ARBA" id="ARBA00023136"/>
    </source>
</evidence>
<dbReference type="Pfam" id="PF06629">
    <property type="entry name" value="MipA"/>
    <property type="match status" value="1"/>
</dbReference>
<keyword evidence="8" id="KW-1185">Reference proteome</keyword>
<dbReference type="PANTHER" id="PTHR38776">
    <property type="entry name" value="MLTA-INTERACTING PROTEIN-RELATED"/>
    <property type="match status" value="1"/>
</dbReference>
<dbReference type="GO" id="GO:0009279">
    <property type="term" value="C:cell outer membrane"/>
    <property type="evidence" value="ECO:0007669"/>
    <property type="project" value="UniProtKB-SubCell"/>
</dbReference>
<dbReference type="AlphaFoldDB" id="A0A4U1B9K4"/>
<evidence type="ECO:0000256" key="3">
    <source>
        <dbReference type="ARBA" id="ARBA00022729"/>
    </source>
</evidence>
<comment type="caution">
    <text evidence="7">The sequence shown here is derived from an EMBL/GenBank/DDBJ whole genome shotgun (WGS) entry which is preliminary data.</text>
</comment>
<evidence type="ECO:0000256" key="1">
    <source>
        <dbReference type="ARBA" id="ARBA00004442"/>
    </source>
</evidence>
<sequence>MKYAILFSVFLASIFMSPMSLAQNKTEQTLVEPGSFDFRLTAGFGGIENPLRERDHIRSPLLPEFSYYGDKLYIENLVFGYSLYESPIWLVDAYGYFNNDGYFFADSNTAKVISIAGITQNTWKATRVELNLEDIERDLSYMAGINISHINTWYRTNLSIAKDITSVHHGEEISLTFAKPMQWNSFTVTVQFGATYKSADISDYYYRLTDQENTIAIRQQDIGDTLSPWSSVNLRYHFNPSWSVGLSFKKTWFDSKFKQSILVEESNYSSGFVGVSYRY</sequence>
<keyword evidence="4" id="KW-0472">Membrane</keyword>
<reference evidence="7 8" key="1">
    <citation type="submission" date="2019-04" db="EMBL/GenBank/DDBJ databases">
        <title>Thalassotalea guangxiensis sp. nov., isolated from sediment of the coastal wetland.</title>
        <authorList>
            <person name="Zheng S."/>
            <person name="Zhang D."/>
        </authorList>
    </citation>
    <scope>NUCLEOTIDE SEQUENCE [LARGE SCALE GENOMIC DNA]</scope>
    <source>
        <strain evidence="7 8">ZS-4</strain>
    </source>
</reference>
<evidence type="ECO:0000313" key="7">
    <source>
        <dbReference type="EMBL" id="TKB47457.1"/>
    </source>
</evidence>
<evidence type="ECO:0000256" key="5">
    <source>
        <dbReference type="ARBA" id="ARBA00023237"/>
    </source>
</evidence>
<accession>A0A4U1B9K4</accession>
<dbReference type="RefSeq" id="WP_136734268.1">
    <property type="nucleotide sequence ID" value="NZ_SWDB01000003.1"/>
</dbReference>
<name>A0A4U1B9K4_9GAMM</name>
<evidence type="ECO:0000313" key="8">
    <source>
        <dbReference type="Proteomes" id="UP000307999"/>
    </source>
</evidence>
<dbReference type="PANTHER" id="PTHR38776:SF1">
    <property type="entry name" value="MLTA-INTERACTING PROTEIN-RELATED"/>
    <property type="match status" value="1"/>
</dbReference>
<protein>
    <submittedName>
        <fullName evidence="7">MipA/OmpV family protein</fullName>
    </submittedName>
</protein>
<evidence type="ECO:0000256" key="2">
    <source>
        <dbReference type="ARBA" id="ARBA00005722"/>
    </source>
</evidence>
<comment type="similarity">
    <text evidence="2">Belongs to the MipA/OmpV family.</text>
</comment>
<keyword evidence="5" id="KW-0998">Cell outer membrane</keyword>
<proteinExistence type="inferred from homology"/>
<dbReference type="Proteomes" id="UP000307999">
    <property type="component" value="Unassembled WGS sequence"/>
</dbReference>
<organism evidence="7 8">
    <name type="scientific">Thalassotalea mangrovi</name>
    <dbReference type="NCBI Taxonomy" id="2572245"/>
    <lineage>
        <taxon>Bacteria</taxon>
        <taxon>Pseudomonadati</taxon>
        <taxon>Pseudomonadota</taxon>
        <taxon>Gammaproteobacteria</taxon>
        <taxon>Alteromonadales</taxon>
        <taxon>Colwelliaceae</taxon>
        <taxon>Thalassotalea</taxon>
    </lineage>
</organism>
<dbReference type="OrthoDB" id="5731040at2"/>
<gene>
    <name evidence="7" type="ORF">E8M12_01320</name>
</gene>
<dbReference type="InterPro" id="IPR010583">
    <property type="entry name" value="MipA"/>
</dbReference>
<keyword evidence="3 6" id="KW-0732">Signal</keyword>
<feature type="signal peptide" evidence="6">
    <location>
        <begin position="1"/>
        <end position="22"/>
    </location>
</feature>
<dbReference type="EMBL" id="SWDB01000003">
    <property type="protein sequence ID" value="TKB47457.1"/>
    <property type="molecule type" value="Genomic_DNA"/>
</dbReference>
<comment type="subcellular location">
    <subcellularLocation>
        <location evidence="1">Cell outer membrane</location>
    </subcellularLocation>
</comment>